<organism evidence="14">
    <name type="scientific">Talaromyces marneffei PM1</name>
    <dbReference type="NCBI Taxonomy" id="1077442"/>
    <lineage>
        <taxon>Eukaryota</taxon>
        <taxon>Fungi</taxon>
        <taxon>Dikarya</taxon>
        <taxon>Ascomycota</taxon>
        <taxon>Pezizomycotina</taxon>
        <taxon>Eurotiomycetes</taxon>
        <taxon>Eurotiomycetidae</taxon>
        <taxon>Eurotiales</taxon>
        <taxon>Trichocomaceae</taxon>
        <taxon>Talaromyces</taxon>
        <taxon>Talaromyces sect. Talaromyces</taxon>
    </lineage>
</organism>
<evidence type="ECO:0000256" key="12">
    <source>
        <dbReference type="SAM" id="MobiDB-lite"/>
    </source>
</evidence>
<keyword evidence="7" id="KW-0805">Transcription regulation</keyword>
<feature type="compositionally biased region" description="Polar residues" evidence="12">
    <location>
        <begin position="217"/>
        <end position="228"/>
    </location>
</feature>
<dbReference type="PROSITE" id="PS00028">
    <property type="entry name" value="ZINC_FINGER_C2H2_1"/>
    <property type="match status" value="1"/>
</dbReference>
<reference key="1">
    <citation type="journal article" date="2014" name="PLoS Genet.">
        <title>Signature Gene Expression Reveals Novel Clues to the Molecular Mechanisms of Dimorphic Transition in Penicillium marneffei.</title>
        <authorList>
            <person name="Yang E."/>
            <person name="Wang G."/>
            <person name="Cai J."/>
            <person name="Woo P.C."/>
            <person name="Lau S.K."/>
            <person name="Yuen K.-Y."/>
            <person name="Chow W.-N."/>
            <person name="Lin X."/>
        </authorList>
    </citation>
    <scope>NUCLEOTIDE SEQUENCE [LARGE SCALE GENOMIC DNA]</scope>
    <source>
        <strain>PM1</strain>
    </source>
</reference>
<accession>A0A093V8A5</accession>
<feature type="domain" description="C2H2-type" evidence="13">
    <location>
        <begin position="344"/>
        <end position="372"/>
    </location>
</feature>
<evidence type="ECO:0000313" key="14">
    <source>
        <dbReference type="EMBL" id="KFX46209.1"/>
    </source>
</evidence>
<keyword evidence="5 11" id="KW-0863">Zinc-finger</keyword>
<evidence type="ECO:0000256" key="10">
    <source>
        <dbReference type="ARBA" id="ARBA00023242"/>
    </source>
</evidence>
<feature type="region of interest" description="Disordered" evidence="12">
    <location>
        <begin position="65"/>
        <end position="177"/>
    </location>
</feature>
<reference evidence="14" key="2">
    <citation type="journal article" date="2014" name="PLoS Genet.">
        <title>Signature gene expression reveals novel clues to the molecular mechanisms of dimorphic transition in Penicillium marneffei.</title>
        <authorList>
            <person name="Yang E."/>
            <person name="Wang G."/>
            <person name="Cai J."/>
            <person name="Woo P.C."/>
            <person name="Lau S.K."/>
            <person name="Yuen K.-Y."/>
            <person name="Chow W.-N."/>
            <person name="Lin X."/>
        </authorList>
    </citation>
    <scope>NUCLEOTIDE SEQUENCE</scope>
    <source>
        <strain evidence="14">PM1</strain>
    </source>
</reference>
<proteinExistence type="inferred from homology"/>
<dbReference type="SMART" id="SM00355">
    <property type="entry name" value="ZnF_C2H2"/>
    <property type="match status" value="2"/>
</dbReference>
<evidence type="ECO:0000259" key="13">
    <source>
        <dbReference type="PROSITE" id="PS50157"/>
    </source>
</evidence>
<sequence>MAALAVPPPGMGPALDLNPAPQPLTARRPAASNLPVFELPPPANFGLVNPSTKFPSPSAINPVSNVSSLLTPPSNHSGEGTANSLPPGPSISTAISAAQEVSSYPPSWQNQSSTSLPPTTSEGMAPQYELNHHLPPFQQSIPTSSPASATSVISHGQHPQQQAMTQLPSTSGSSSHYQTATVDLYGSRPLVSPLFSSSSVGAGAYPPSYGAPPVGQSGYTPRLQSGPAQSPPMQPPHLGYSRPPWPSYSLPAMAGPIMTNVHNPNGQMSLMGNMAAGMMPGFTSGHLASMQHMYGSHPSHHHQGHGQSAPPNDRPFKCDQCPQSFNRNHDLKRHKRIHLSVKPFPCNHCEKSFSRKDALKRHLLVKGCGKNTDTNSNSGTKDDDSLTKVESHSDKASPLSNSV</sequence>
<keyword evidence="10" id="KW-0539">Nucleus</keyword>
<comment type="subcellular location">
    <subcellularLocation>
        <location evidence="1">Nucleus</location>
    </subcellularLocation>
</comment>
<dbReference type="EMBL" id="JPOX01000020">
    <property type="protein sequence ID" value="KFX46209.1"/>
    <property type="molecule type" value="Genomic_DNA"/>
</dbReference>
<dbReference type="InterPro" id="IPR013087">
    <property type="entry name" value="Znf_C2H2_type"/>
</dbReference>
<dbReference type="PANTHER" id="PTHR16515">
    <property type="entry name" value="PR DOMAIN ZINC FINGER PROTEIN"/>
    <property type="match status" value="1"/>
</dbReference>
<feature type="region of interest" description="Disordered" evidence="12">
    <location>
        <begin position="213"/>
        <end position="241"/>
    </location>
</feature>
<evidence type="ECO:0000256" key="4">
    <source>
        <dbReference type="ARBA" id="ARBA00022737"/>
    </source>
</evidence>
<feature type="region of interest" description="Disordered" evidence="12">
    <location>
        <begin position="1"/>
        <end position="27"/>
    </location>
</feature>
<keyword evidence="4" id="KW-0677">Repeat</keyword>
<dbReference type="GO" id="GO:0010468">
    <property type="term" value="P:regulation of gene expression"/>
    <property type="evidence" value="ECO:0007669"/>
    <property type="project" value="TreeGrafter"/>
</dbReference>
<evidence type="ECO:0000256" key="9">
    <source>
        <dbReference type="ARBA" id="ARBA00023163"/>
    </source>
</evidence>
<dbReference type="InterPro" id="IPR036236">
    <property type="entry name" value="Znf_C2H2_sf"/>
</dbReference>
<feature type="compositionally biased region" description="Polar residues" evidence="12">
    <location>
        <begin position="157"/>
        <end position="177"/>
    </location>
</feature>
<dbReference type="GO" id="GO:0008270">
    <property type="term" value="F:zinc ion binding"/>
    <property type="evidence" value="ECO:0007669"/>
    <property type="project" value="UniProtKB-KW"/>
</dbReference>
<evidence type="ECO:0000256" key="11">
    <source>
        <dbReference type="PROSITE-ProRule" id="PRU00042"/>
    </source>
</evidence>
<dbReference type="PROSITE" id="PS50157">
    <property type="entry name" value="ZINC_FINGER_C2H2_2"/>
    <property type="match status" value="2"/>
</dbReference>
<evidence type="ECO:0000256" key="5">
    <source>
        <dbReference type="ARBA" id="ARBA00022771"/>
    </source>
</evidence>
<comment type="similarity">
    <text evidence="2">Belongs to the krueppel C2H2-type zinc-finger protein family.</text>
</comment>
<evidence type="ECO:0000256" key="8">
    <source>
        <dbReference type="ARBA" id="ARBA00023125"/>
    </source>
</evidence>
<comment type="caution">
    <text evidence="14">The sequence shown here is derived from an EMBL/GenBank/DDBJ whole genome shotgun (WGS) entry which is preliminary data.</text>
</comment>
<feature type="region of interest" description="Disordered" evidence="12">
    <location>
        <begin position="368"/>
        <end position="403"/>
    </location>
</feature>
<dbReference type="GO" id="GO:0003677">
    <property type="term" value="F:DNA binding"/>
    <property type="evidence" value="ECO:0007669"/>
    <property type="project" value="UniProtKB-KW"/>
</dbReference>
<keyword evidence="3" id="KW-0479">Metal-binding</keyword>
<evidence type="ECO:0000256" key="1">
    <source>
        <dbReference type="ARBA" id="ARBA00004123"/>
    </source>
</evidence>
<keyword evidence="6" id="KW-0862">Zinc</keyword>
<feature type="compositionally biased region" description="Polar residues" evidence="12">
    <location>
        <begin position="65"/>
        <end position="122"/>
    </location>
</feature>
<evidence type="ECO:0000256" key="2">
    <source>
        <dbReference type="ARBA" id="ARBA00006991"/>
    </source>
</evidence>
<dbReference type="Gene3D" id="3.30.160.60">
    <property type="entry name" value="Classic Zinc Finger"/>
    <property type="match status" value="2"/>
</dbReference>
<feature type="domain" description="C2H2-type" evidence="13">
    <location>
        <begin position="316"/>
        <end position="343"/>
    </location>
</feature>
<feature type="compositionally biased region" description="Basic and acidic residues" evidence="12">
    <location>
        <begin position="380"/>
        <end position="395"/>
    </location>
</feature>
<name>A0A093V8A5_TALMA</name>
<dbReference type="PANTHER" id="PTHR16515:SF58">
    <property type="entry name" value="ZINC FINGER PROTEIN 22"/>
    <property type="match status" value="1"/>
</dbReference>
<protein>
    <submittedName>
        <fullName evidence="14">Transcriptional regulator prz1</fullName>
    </submittedName>
</protein>
<gene>
    <name evidence="14" type="ORF">GQ26_0201600</name>
</gene>
<dbReference type="AlphaFoldDB" id="A0A093V8A5"/>
<keyword evidence="9" id="KW-0804">Transcription</keyword>
<dbReference type="FunFam" id="3.30.160.60:FF:001156">
    <property type="entry name" value="Zinc finger protein 407"/>
    <property type="match status" value="2"/>
</dbReference>
<evidence type="ECO:0000256" key="6">
    <source>
        <dbReference type="ARBA" id="ARBA00022833"/>
    </source>
</evidence>
<dbReference type="Pfam" id="PF00096">
    <property type="entry name" value="zf-C2H2"/>
    <property type="match status" value="2"/>
</dbReference>
<dbReference type="InterPro" id="IPR050331">
    <property type="entry name" value="Zinc_finger"/>
</dbReference>
<feature type="compositionally biased region" description="Pro residues" evidence="12">
    <location>
        <begin position="1"/>
        <end position="11"/>
    </location>
</feature>
<dbReference type="SUPFAM" id="SSF57667">
    <property type="entry name" value="beta-beta-alpha zinc fingers"/>
    <property type="match status" value="1"/>
</dbReference>
<evidence type="ECO:0000256" key="3">
    <source>
        <dbReference type="ARBA" id="ARBA00022723"/>
    </source>
</evidence>
<evidence type="ECO:0000256" key="7">
    <source>
        <dbReference type="ARBA" id="ARBA00023015"/>
    </source>
</evidence>
<dbReference type="GO" id="GO:0005634">
    <property type="term" value="C:nucleus"/>
    <property type="evidence" value="ECO:0007669"/>
    <property type="project" value="UniProtKB-SubCell"/>
</dbReference>
<keyword evidence="8" id="KW-0238">DNA-binding</keyword>
<feature type="compositionally biased region" description="Low complexity" evidence="12">
    <location>
        <begin position="138"/>
        <end position="154"/>
    </location>
</feature>
<dbReference type="HOGENOM" id="CLU_031986_1_0_1"/>